<protein>
    <submittedName>
        <fullName evidence="7">Dehydrogenase/reductase SDR family protein 7-like protein</fullName>
    </submittedName>
</protein>
<dbReference type="SUPFAM" id="SSF51735">
    <property type="entry name" value="NAD(P)-binding Rossmann-fold domains"/>
    <property type="match status" value="1"/>
</dbReference>
<evidence type="ECO:0000256" key="4">
    <source>
        <dbReference type="RuleBase" id="RU000363"/>
    </source>
</evidence>
<proteinExistence type="inferred from homology"/>
<dbReference type="EMBL" id="GAIX01003609">
    <property type="protein sequence ID" value="JAA88951.1"/>
    <property type="molecule type" value="Transcribed_RNA"/>
</dbReference>
<keyword evidence="2" id="KW-0560">Oxidoreductase</keyword>
<dbReference type="GO" id="GO:0016020">
    <property type="term" value="C:membrane"/>
    <property type="evidence" value="ECO:0007669"/>
    <property type="project" value="TreeGrafter"/>
</dbReference>
<dbReference type="InterPro" id="IPR057326">
    <property type="entry name" value="KR_dom"/>
</dbReference>
<dbReference type="Gene3D" id="3.40.50.720">
    <property type="entry name" value="NAD(P)-binding Rossmann-like Domain"/>
    <property type="match status" value="1"/>
</dbReference>
<dbReference type="GO" id="GO:0006629">
    <property type="term" value="P:lipid metabolic process"/>
    <property type="evidence" value="ECO:0007669"/>
    <property type="project" value="UniProtKB-ARBA"/>
</dbReference>
<evidence type="ECO:0000256" key="1">
    <source>
        <dbReference type="ARBA" id="ARBA00006484"/>
    </source>
</evidence>
<evidence type="ECO:0000313" key="7">
    <source>
        <dbReference type="EMBL" id="JAA88951.1"/>
    </source>
</evidence>
<evidence type="ECO:0000259" key="6">
    <source>
        <dbReference type="SMART" id="SM00822"/>
    </source>
</evidence>
<dbReference type="NCBIfam" id="NF004825">
    <property type="entry name" value="PRK06181.1"/>
    <property type="match status" value="1"/>
</dbReference>
<dbReference type="PIRSF" id="PIRSF000126">
    <property type="entry name" value="11-beta-HSD1"/>
    <property type="match status" value="1"/>
</dbReference>
<keyword evidence="5" id="KW-0472">Membrane</keyword>
<feature type="transmembrane region" description="Helical" evidence="5">
    <location>
        <begin position="16"/>
        <end position="35"/>
    </location>
</feature>
<dbReference type="PRINTS" id="PR00081">
    <property type="entry name" value="GDHRDH"/>
</dbReference>
<dbReference type="InterPro" id="IPR020904">
    <property type="entry name" value="Sc_DH/Rdtase_CS"/>
</dbReference>
<dbReference type="InterPro" id="IPR036291">
    <property type="entry name" value="NAD(P)-bd_dom_sf"/>
</dbReference>
<evidence type="ECO:0000256" key="3">
    <source>
        <dbReference type="ARBA" id="ARBA00037096"/>
    </source>
</evidence>
<dbReference type="SMART" id="SM00822">
    <property type="entry name" value="PKS_KR"/>
    <property type="match status" value="1"/>
</dbReference>
<keyword evidence="5" id="KW-0812">Transmembrane</keyword>
<dbReference type="AlphaFoldDB" id="S4P9S5"/>
<comment type="function">
    <text evidence="3">Putative oxidoreductase.</text>
</comment>
<feature type="domain" description="Ketoreductase" evidence="6">
    <location>
        <begin position="49"/>
        <end position="238"/>
    </location>
</feature>
<evidence type="ECO:0000256" key="5">
    <source>
        <dbReference type="SAM" id="Phobius"/>
    </source>
</evidence>
<dbReference type="InterPro" id="IPR002347">
    <property type="entry name" value="SDR_fam"/>
</dbReference>
<accession>S4P9S5</accession>
<reference evidence="7" key="1">
    <citation type="journal article" date="2013" name="BMC Genomics">
        <title>Unscrambling butterfly oogenesis.</title>
        <authorList>
            <person name="Carter J.M."/>
            <person name="Baker S.C."/>
            <person name="Pink R."/>
            <person name="Carter D.R."/>
            <person name="Collins A."/>
            <person name="Tomlin J."/>
            <person name="Gibbs M."/>
            <person name="Breuker C.J."/>
        </authorList>
    </citation>
    <scope>NUCLEOTIDE SEQUENCE</scope>
    <source>
        <tissue evidence="7">Ovary</tissue>
    </source>
</reference>
<dbReference type="PANTHER" id="PTHR44196:SF1">
    <property type="entry name" value="DEHYDROGENASE_REDUCTASE SDR FAMILY MEMBER 7B"/>
    <property type="match status" value="1"/>
</dbReference>
<dbReference type="Pfam" id="PF00106">
    <property type="entry name" value="adh_short"/>
    <property type="match status" value="1"/>
</dbReference>
<dbReference type="PRINTS" id="PR00080">
    <property type="entry name" value="SDRFAMILY"/>
</dbReference>
<organism evidence="7">
    <name type="scientific">Pararge aegeria</name>
    <name type="common">speckled wood butterfly</name>
    <dbReference type="NCBI Taxonomy" id="116150"/>
    <lineage>
        <taxon>Eukaryota</taxon>
        <taxon>Metazoa</taxon>
        <taxon>Ecdysozoa</taxon>
        <taxon>Arthropoda</taxon>
        <taxon>Hexapoda</taxon>
        <taxon>Insecta</taxon>
        <taxon>Pterygota</taxon>
        <taxon>Neoptera</taxon>
        <taxon>Endopterygota</taxon>
        <taxon>Lepidoptera</taxon>
        <taxon>Glossata</taxon>
        <taxon>Ditrysia</taxon>
        <taxon>Papilionoidea</taxon>
        <taxon>Nymphalidae</taxon>
        <taxon>Satyrinae</taxon>
        <taxon>Satyrini</taxon>
        <taxon>Parargina</taxon>
        <taxon>Pararge</taxon>
    </lineage>
</organism>
<keyword evidence="5" id="KW-1133">Transmembrane helix</keyword>
<evidence type="ECO:0000256" key="2">
    <source>
        <dbReference type="ARBA" id="ARBA00023002"/>
    </source>
</evidence>
<dbReference type="GO" id="GO:0016491">
    <property type="term" value="F:oxidoreductase activity"/>
    <property type="evidence" value="ECO:0007669"/>
    <property type="project" value="UniProtKB-KW"/>
</dbReference>
<dbReference type="PROSITE" id="PS00061">
    <property type="entry name" value="ADH_SHORT"/>
    <property type="match status" value="1"/>
</dbReference>
<dbReference type="PANTHER" id="PTHR44196">
    <property type="entry name" value="DEHYDROGENASE/REDUCTASE SDR FAMILY MEMBER 7B"/>
    <property type="match status" value="1"/>
</dbReference>
<dbReference type="CDD" id="cd05332">
    <property type="entry name" value="11beta-HSD1_like_SDR_c"/>
    <property type="match status" value="1"/>
</dbReference>
<reference evidence="7" key="2">
    <citation type="submission" date="2013-05" db="EMBL/GenBank/DDBJ databases">
        <authorList>
            <person name="Carter J.-M."/>
            <person name="Baker S.C."/>
            <person name="Pink R."/>
            <person name="Carter D.R.F."/>
            <person name="Collins A."/>
            <person name="Tomlin J."/>
            <person name="Gibbs M."/>
            <person name="Breuker C.J."/>
        </authorList>
    </citation>
    <scope>NUCLEOTIDE SEQUENCE</scope>
    <source>
        <tissue evidence="7">Ovary</tissue>
    </source>
</reference>
<sequence>MMSVIKIINANSLNWYLKYFGLPLAIGVTMFRLCLQKTNRKRRDALQGKIVVITGASSGIGEALAHVFYEYGCKVVLASRRRTELERVKEELLSKKQLSPTEEPVVCELDLSNLGQLESFVQKIYDTCGKIDILINNGGVSHRGSILHTTMEVDTKIMNTNYFGSVGLTKAVLPRMVEKKSGHVVFISSVQGLIALPDRSAYAASKHAMQAFADSLRSEMFQHNINVSVVSPGYVKTAVSLNALTGSGDSHGVMDKNTAAGFTPEYVAMKILDMVVNKNNELVISQFLPNLAIFLRHSMPSLYFWIMARRANKTN</sequence>
<comment type="similarity">
    <text evidence="1 4">Belongs to the short-chain dehydrogenases/reductases (SDR) family.</text>
</comment>
<name>S4P9S5_9NEOP</name>